<feature type="compositionally biased region" description="Polar residues" evidence="1">
    <location>
        <begin position="763"/>
        <end position="772"/>
    </location>
</feature>
<organism evidence="2 3">
    <name type="scientific">Fusarium equiseti</name>
    <name type="common">Fusarium scirpi</name>
    <dbReference type="NCBI Taxonomy" id="61235"/>
    <lineage>
        <taxon>Eukaryota</taxon>
        <taxon>Fungi</taxon>
        <taxon>Dikarya</taxon>
        <taxon>Ascomycota</taxon>
        <taxon>Pezizomycotina</taxon>
        <taxon>Sordariomycetes</taxon>
        <taxon>Hypocreomycetidae</taxon>
        <taxon>Hypocreales</taxon>
        <taxon>Nectriaceae</taxon>
        <taxon>Fusarium</taxon>
        <taxon>Fusarium incarnatum-equiseti species complex</taxon>
    </lineage>
</organism>
<feature type="region of interest" description="Disordered" evidence="1">
    <location>
        <begin position="549"/>
        <end position="591"/>
    </location>
</feature>
<dbReference type="EMBL" id="CAJSTJ010000147">
    <property type="protein sequence ID" value="CAG7562205.1"/>
    <property type="molecule type" value="Genomic_DNA"/>
</dbReference>
<accession>A0A8J2NL84</accession>
<feature type="compositionally biased region" description="Polar residues" evidence="1">
    <location>
        <begin position="146"/>
        <end position="155"/>
    </location>
</feature>
<comment type="caution">
    <text evidence="2">The sequence shown here is derived from an EMBL/GenBank/DDBJ whole genome shotgun (WGS) entry which is preliminary data.</text>
</comment>
<feature type="compositionally biased region" description="Polar residues" evidence="1">
    <location>
        <begin position="214"/>
        <end position="230"/>
    </location>
</feature>
<feature type="compositionally biased region" description="Basic residues" evidence="1">
    <location>
        <begin position="567"/>
        <end position="588"/>
    </location>
</feature>
<feature type="compositionally biased region" description="Polar residues" evidence="1">
    <location>
        <begin position="838"/>
        <end position="856"/>
    </location>
</feature>
<dbReference type="AlphaFoldDB" id="A0A8J2NL84"/>
<feature type="region of interest" description="Disordered" evidence="1">
    <location>
        <begin position="685"/>
        <end position="706"/>
    </location>
</feature>
<evidence type="ECO:0000313" key="3">
    <source>
        <dbReference type="Proteomes" id="UP000693738"/>
    </source>
</evidence>
<feature type="compositionally biased region" description="Low complexity" evidence="1">
    <location>
        <begin position="737"/>
        <end position="748"/>
    </location>
</feature>
<feature type="compositionally biased region" description="Polar residues" evidence="1">
    <location>
        <begin position="463"/>
        <end position="473"/>
    </location>
</feature>
<gene>
    <name evidence="2" type="ORF">FEQUK3_LOCUS7967</name>
</gene>
<feature type="region of interest" description="Disordered" evidence="1">
    <location>
        <begin position="419"/>
        <end position="496"/>
    </location>
</feature>
<evidence type="ECO:0000313" key="2">
    <source>
        <dbReference type="EMBL" id="CAG7562205.1"/>
    </source>
</evidence>
<feature type="compositionally biased region" description="Polar residues" evidence="1">
    <location>
        <begin position="48"/>
        <end position="59"/>
    </location>
</feature>
<feature type="region of interest" description="Disordered" evidence="1">
    <location>
        <begin position="805"/>
        <end position="856"/>
    </location>
</feature>
<reference evidence="2" key="1">
    <citation type="submission" date="2021-05" db="EMBL/GenBank/DDBJ databases">
        <authorList>
            <person name="Khan N."/>
        </authorList>
    </citation>
    <scope>NUCLEOTIDE SEQUENCE</scope>
</reference>
<feature type="compositionally biased region" description="Polar residues" evidence="1">
    <location>
        <begin position="805"/>
        <end position="830"/>
    </location>
</feature>
<evidence type="ECO:0000256" key="1">
    <source>
        <dbReference type="SAM" id="MobiDB-lite"/>
    </source>
</evidence>
<feature type="region of interest" description="Disordered" evidence="1">
    <location>
        <begin position="607"/>
        <end position="654"/>
    </location>
</feature>
<feature type="compositionally biased region" description="Basic residues" evidence="1">
    <location>
        <begin position="421"/>
        <end position="435"/>
    </location>
</feature>
<feature type="compositionally biased region" description="Polar residues" evidence="1">
    <location>
        <begin position="175"/>
        <end position="197"/>
    </location>
</feature>
<feature type="compositionally biased region" description="Low complexity" evidence="1">
    <location>
        <begin position="328"/>
        <end position="338"/>
    </location>
</feature>
<feature type="region of interest" description="Disordered" evidence="1">
    <location>
        <begin position="731"/>
        <end position="772"/>
    </location>
</feature>
<sequence length="905" mass="96385">MSFESPSHNKVAANPDNHASNERRVMTINASSTATEGTAVEPAHSRSEGGSASSGLQTKTHVKGDEKKAPLFGTLNPYHDGRIRTPVPSKLKGKTSGSQGNFSVMQIHVQKPEMTARDLAAKRTSERTAAAARLASAQQYRHPRRSLQQSATASPAPSPCVVSHPRYSIYDPRSQLPSTIQPASRSDSLPSAAATNKSQDKPSKGEGVTAADTVLNTNTLQSESPFTGSTDIRGMSTERSSGPFAEEATQEANVEQTENSVVGDDSLQDIGLEESTEPFTIGEPIQTPNPEHTGGSTDVTEQVNGEQTREIAVVTQEPNTGYAARPAPASQSESHSESLSVSLSPSAVKAEQARILALFRDIQPKFIVGQLTEALVHFGTMSDVPSTDGSLFPQSASKNGPGDLLVSWLSEIFPAAPLLPHKQKKSSTGRPRGRPKGSLNSCKRKTAGTQNAYTPLVGPLLNSHETTSTQNTGSKHDPNELPQATSTQSPGVLLPPVPVAQSLTASVAPTLPGQGDVPPRPIASTSTQVVAIPPMRPIMPATASIMQGSVPELTSGTKRVPIPKLTPARRRPPTGRPRGRPRGSKTKARSSINLPGRMGIEAEQVAPQSGVRANDANRSTSVDLTSSWKPGSSDCDTRVPKQLNSGPTNTNEGTDLHTSQVVTSMAQPDISNSFGGIDKERAEFDTEISSASQRPLAPEVSGNGGTQLTASKRKIISQQALQDATTVSLQAPKPTMSSASSFSVQAQQTKRRRLSQESKHKTTLNPIATQSSMLGGDLNMRVQLAQPRPLQQMLKHQYQNWNTEISRHSQQPQTRQSPQLHCQSQHQQLPPDTRPEAGNQSSQMSSPTSNRPYSQLIRTPGRSAISTVKPPLQLYSATLAPMANMSISASMANADQGQHLGDRGC</sequence>
<feature type="compositionally biased region" description="Polar residues" evidence="1">
    <location>
        <begin position="286"/>
        <end position="306"/>
    </location>
</feature>
<feature type="compositionally biased region" description="Polar residues" evidence="1">
    <location>
        <begin position="642"/>
        <end position="654"/>
    </location>
</feature>
<proteinExistence type="predicted"/>
<feature type="region of interest" description="Disordered" evidence="1">
    <location>
        <begin position="1"/>
        <end position="99"/>
    </location>
</feature>
<feature type="region of interest" description="Disordered" evidence="1">
    <location>
        <begin position="278"/>
        <end position="338"/>
    </location>
</feature>
<name>A0A8J2NL84_FUSEQ</name>
<dbReference type="Proteomes" id="UP000693738">
    <property type="component" value="Unassembled WGS sequence"/>
</dbReference>
<feature type="compositionally biased region" description="Polar residues" evidence="1">
    <location>
        <begin position="616"/>
        <end position="630"/>
    </location>
</feature>
<feature type="region of interest" description="Disordered" evidence="1">
    <location>
        <begin position="135"/>
        <end position="260"/>
    </location>
</feature>
<protein>
    <submittedName>
        <fullName evidence="2">Uncharacterized protein</fullName>
    </submittedName>
</protein>
<feature type="compositionally biased region" description="Polar residues" evidence="1">
    <location>
        <begin position="250"/>
        <end position="260"/>
    </location>
</feature>